<dbReference type="Proteomes" id="UP000280819">
    <property type="component" value="Unassembled WGS sequence"/>
</dbReference>
<dbReference type="OrthoDB" id="3718652at2"/>
<evidence type="ECO:0000313" key="4">
    <source>
        <dbReference type="Proteomes" id="UP000280819"/>
    </source>
</evidence>
<feature type="signal peptide" evidence="2">
    <location>
        <begin position="1"/>
        <end position="35"/>
    </location>
</feature>
<protein>
    <submittedName>
        <fullName evidence="3">Uncharacterized protein</fullName>
    </submittedName>
</protein>
<proteinExistence type="predicted"/>
<dbReference type="EMBL" id="RQZG01000006">
    <property type="protein sequence ID" value="RRD05426.1"/>
    <property type="molecule type" value="Genomic_DNA"/>
</dbReference>
<dbReference type="RefSeq" id="WP_124844230.1">
    <property type="nucleotide sequence ID" value="NZ_RQZG01000006.1"/>
</dbReference>
<evidence type="ECO:0000256" key="1">
    <source>
        <dbReference type="SAM" id="MobiDB-lite"/>
    </source>
</evidence>
<feature type="compositionally biased region" description="Pro residues" evidence="1">
    <location>
        <begin position="376"/>
        <end position="388"/>
    </location>
</feature>
<feature type="compositionally biased region" description="Low complexity" evidence="1">
    <location>
        <begin position="389"/>
        <end position="413"/>
    </location>
</feature>
<feature type="chain" id="PRO_5018254162" evidence="2">
    <location>
        <begin position="36"/>
        <end position="431"/>
    </location>
</feature>
<name>A0A3P1T994_9ACTN</name>
<dbReference type="AlphaFoldDB" id="A0A3P1T994"/>
<evidence type="ECO:0000256" key="2">
    <source>
        <dbReference type="SAM" id="SignalP"/>
    </source>
</evidence>
<organism evidence="3 4">
    <name type="scientific">Arachnia propionica</name>
    <dbReference type="NCBI Taxonomy" id="1750"/>
    <lineage>
        <taxon>Bacteria</taxon>
        <taxon>Bacillati</taxon>
        <taxon>Actinomycetota</taxon>
        <taxon>Actinomycetes</taxon>
        <taxon>Propionibacteriales</taxon>
        <taxon>Propionibacteriaceae</taxon>
        <taxon>Arachnia</taxon>
    </lineage>
</organism>
<accession>A0A3P1T994</accession>
<comment type="caution">
    <text evidence="3">The sequence shown here is derived from an EMBL/GenBank/DDBJ whole genome shotgun (WGS) entry which is preliminary data.</text>
</comment>
<feature type="region of interest" description="Disordered" evidence="1">
    <location>
        <begin position="366"/>
        <end position="431"/>
    </location>
</feature>
<evidence type="ECO:0000313" key="3">
    <source>
        <dbReference type="EMBL" id="RRD05426.1"/>
    </source>
</evidence>
<gene>
    <name evidence="3" type="ORF">EII34_06760</name>
</gene>
<keyword evidence="2" id="KW-0732">Signal</keyword>
<sequence>MSPTPPTARPGLSRLALCSTLALVCTLTGAHTSHADEPDSGEYTLTLLQPADGHTVAAAYGINESGDVTGITRPGSAAQPQQAALWTTGTTRATALPQLNDSRFGRGFDLSATTTVAGEAFDAAGVSVPVAWTKDSVAQLPSVSPLGRGVAVDIAETGRVLGVAHDGAMGVAYVIDGTTPTALAAPSPDEGTLSSYRAAAISPDGRWVAGVSWVDVPHGDHSHRESLLTIWQDGRPITWEPEDHGPGISPAGILDSGLVVGTVKPRKHAVAATWRDGTLTTLTDPGIEGFPHVTATAGNTSGLIVGTASRFEGNSGFGGAAVAWRDGTPVDLNTLVTLPEGVTLQDARDINGAGQIVGTARTAEGTVGYLLTPRRTPAPTPNPSPGPSTGPTTAPAPSSAPTAAPTPSPGATRGIPAHPAPSRPGLPGTGD</sequence>
<reference evidence="3 4" key="1">
    <citation type="submission" date="2018-11" db="EMBL/GenBank/DDBJ databases">
        <title>Genomes From Bacteria Associated with the Canine Oral Cavity: a Test Case for Automated Genome-Based Taxonomic Assignment.</title>
        <authorList>
            <person name="Coil D.A."/>
            <person name="Jospin G."/>
            <person name="Darling A.E."/>
            <person name="Wallis C."/>
            <person name="Davis I.J."/>
            <person name="Harris S."/>
            <person name="Eisen J.A."/>
            <person name="Holcombe L.J."/>
            <person name="O'Flynn C."/>
        </authorList>
    </citation>
    <scope>NUCLEOTIDE SEQUENCE [LARGE SCALE GENOMIC DNA]</scope>
    <source>
        <strain evidence="3 4">OH887_COT-365</strain>
    </source>
</reference>